<dbReference type="OrthoDB" id="2135488at2759"/>
<dbReference type="AlphaFoldDB" id="A0A232LPJ1"/>
<organism evidence="2 3">
    <name type="scientific">Elaphomyces granulatus</name>
    <dbReference type="NCBI Taxonomy" id="519963"/>
    <lineage>
        <taxon>Eukaryota</taxon>
        <taxon>Fungi</taxon>
        <taxon>Dikarya</taxon>
        <taxon>Ascomycota</taxon>
        <taxon>Pezizomycotina</taxon>
        <taxon>Eurotiomycetes</taxon>
        <taxon>Eurotiomycetidae</taxon>
        <taxon>Eurotiales</taxon>
        <taxon>Elaphomycetaceae</taxon>
        <taxon>Elaphomyces</taxon>
    </lineage>
</organism>
<dbReference type="EMBL" id="NPHW01006154">
    <property type="protein sequence ID" value="OXV06073.1"/>
    <property type="molecule type" value="Genomic_DNA"/>
</dbReference>
<dbReference type="Pfam" id="PF04909">
    <property type="entry name" value="Amidohydro_2"/>
    <property type="match status" value="1"/>
</dbReference>
<dbReference type="Gene3D" id="3.20.20.140">
    <property type="entry name" value="Metal-dependent hydrolases"/>
    <property type="match status" value="1"/>
</dbReference>
<accession>A0A232LPJ1</accession>
<proteinExistence type="predicted"/>
<sequence>MTTVSNEIYQVKAVPAGAWDTHFHIFETDKFSFAPGRHYTPSTATLEQCQQFHKSIGIENVCIAHGLTYGADLTSLRYYLEQLAGGPGKVRAICVLDIETTTDEFLDSCHAAGVRSVRLDLFRHGAMHNLEKQITLIESTARRLVQWGKAGRWSIQLLQTHLEFWGRLREIAAELPFPLVIDHLALVPGQIMMQKEELTQPTESEDFAALLGALRDGNVWIKISAPYRCSNLGPDYLDLEHPIRLLTKANPHRIIWGSDWPHTQRHTDRTEKGRLVPESYLKIDNKAWIRSLSRWLSEDEWTRMWVDNPRELYDYHE</sequence>
<protein>
    <recommendedName>
        <fullName evidence="1">Amidohydrolase-related domain-containing protein</fullName>
    </recommendedName>
</protein>
<dbReference type="SUPFAM" id="SSF51556">
    <property type="entry name" value="Metallo-dependent hydrolases"/>
    <property type="match status" value="1"/>
</dbReference>
<comment type="caution">
    <text evidence="2">The sequence shown here is derived from an EMBL/GenBank/DDBJ whole genome shotgun (WGS) entry which is preliminary data.</text>
</comment>
<dbReference type="InterPro" id="IPR032466">
    <property type="entry name" value="Metal_Hydrolase"/>
</dbReference>
<keyword evidence="3" id="KW-1185">Reference proteome</keyword>
<evidence type="ECO:0000313" key="2">
    <source>
        <dbReference type="EMBL" id="OXV06073.1"/>
    </source>
</evidence>
<dbReference type="InterPro" id="IPR006680">
    <property type="entry name" value="Amidohydro-rel"/>
</dbReference>
<evidence type="ECO:0000313" key="3">
    <source>
        <dbReference type="Proteomes" id="UP000243515"/>
    </source>
</evidence>
<reference evidence="2 3" key="1">
    <citation type="journal article" date="2015" name="Environ. Microbiol.">
        <title>Metagenome sequence of Elaphomyces granulatus from sporocarp tissue reveals Ascomycota ectomycorrhizal fingerprints of genome expansion and a Proteobacteria-rich microbiome.</title>
        <authorList>
            <person name="Quandt C.A."/>
            <person name="Kohler A."/>
            <person name="Hesse C.N."/>
            <person name="Sharpton T.J."/>
            <person name="Martin F."/>
            <person name="Spatafora J.W."/>
        </authorList>
    </citation>
    <scope>NUCLEOTIDE SEQUENCE [LARGE SCALE GENOMIC DNA]</scope>
    <source>
        <strain evidence="2 3">OSC145934</strain>
    </source>
</reference>
<evidence type="ECO:0000259" key="1">
    <source>
        <dbReference type="Pfam" id="PF04909"/>
    </source>
</evidence>
<dbReference type="Proteomes" id="UP000243515">
    <property type="component" value="Unassembled WGS sequence"/>
</dbReference>
<dbReference type="PANTHER" id="PTHR35563">
    <property type="entry name" value="BARREL METAL-DEPENDENT HYDROLASE, PUTATIVE (AFU_ORTHOLOGUE AFUA_1G16240)-RELATED"/>
    <property type="match status" value="1"/>
</dbReference>
<dbReference type="PANTHER" id="PTHR35563:SF2">
    <property type="entry name" value="BARREL METAL-DEPENDENT HYDROLASE, PUTATIVE (AFU_ORTHOLOGUE AFUA_1G16240)-RELATED"/>
    <property type="match status" value="1"/>
</dbReference>
<feature type="domain" description="Amidohydrolase-related" evidence="1">
    <location>
        <begin position="19"/>
        <end position="314"/>
    </location>
</feature>
<name>A0A232LPJ1_9EURO</name>
<gene>
    <name evidence="2" type="ORF">Egran_06159</name>
</gene>
<dbReference type="GO" id="GO:0016787">
    <property type="term" value="F:hydrolase activity"/>
    <property type="evidence" value="ECO:0007669"/>
    <property type="project" value="InterPro"/>
</dbReference>
<dbReference type="InterPro" id="IPR052358">
    <property type="entry name" value="Aro_Compnd_Degr_Hydrolases"/>
</dbReference>